<evidence type="ECO:0008006" key="4">
    <source>
        <dbReference type="Google" id="ProtNLM"/>
    </source>
</evidence>
<dbReference type="InterPro" id="IPR009003">
    <property type="entry name" value="Peptidase_S1_PA"/>
</dbReference>
<dbReference type="AlphaFoldDB" id="A0A9W9S9Y5"/>
<name>A0A9W9S9Y5_9EURO</name>
<sequence>MMASSRRRDVPRSKAYSQGHKELSDGPLSRENVTILPCQREDSVFWKWDQVRDDIVRRIDLTHVSTVACYRVETSHSPSKTNPTIIVSGNHARYPGATQEARDIINAVLLKYKPVEVQVKFLEGQYSRYASHLSERNAPKRDVDEAGSRVFHDDIIQLQSLPGQSLALHGNDSTSGTLGDFFELKFPGSTHSTVMGLTCFHVIDPTTAPTVNVREDKVEQWRKSGIKPVDRMARELKVDHPSPRAIRNKTRALEKEIDKIQTPEYNLNEELVSYGVELKRGVKTRHLEASKQLRHLRALLGNLQAFDANFGRVWAASGLRIGQAASIDGGNNDLPTVHDWALIKVPRERAVRNITPEGHRLKGGPVPELVDKLELCISGQRSGYSEGYYNSLRPARIHRNEVDGKDSVIVIIEHSILAKSNEDSFFSKNGDSGSLVYTKDHVVVGLLFAGDLDAPYTSCFTHIHDVVTHIKRATGASEVCLWEG</sequence>
<dbReference type="EMBL" id="JAPZBT010000002">
    <property type="protein sequence ID" value="KAJ5374540.1"/>
    <property type="molecule type" value="Genomic_DNA"/>
</dbReference>
<feature type="region of interest" description="Disordered" evidence="1">
    <location>
        <begin position="1"/>
        <end position="28"/>
    </location>
</feature>
<reference evidence="2" key="1">
    <citation type="submission" date="2022-12" db="EMBL/GenBank/DDBJ databases">
        <authorList>
            <person name="Petersen C."/>
        </authorList>
    </citation>
    <scope>NUCLEOTIDE SEQUENCE</scope>
    <source>
        <strain evidence="2">IBT 3081</strain>
    </source>
</reference>
<protein>
    <recommendedName>
        <fullName evidence="4">Peptidase S1 domain-containing protein</fullName>
    </recommendedName>
</protein>
<accession>A0A9W9S9Y5</accession>
<evidence type="ECO:0000256" key="1">
    <source>
        <dbReference type="SAM" id="MobiDB-lite"/>
    </source>
</evidence>
<comment type="caution">
    <text evidence="2">The sequence shown here is derived from an EMBL/GenBank/DDBJ whole genome shotgun (WGS) entry which is preliminary data.</text>
</comment>
<dbReference type="RefSeq" id="XP_056580526.1">
    <property type="nucleotide sequence ID" value="XM_056724276.1"/>
</dbReference>
<dbReference type="OrthoDB" id="5424209at2759"/>
<proteinExistence type="predicted"/>
<evidence type="ECO:0000313" key="3">
    <source>
        <dbReference type="Proteomes" id="UP001147752"/>
    </source>
</evidence>
<dbReference type="GeneID" id="81463459"/>
<reference evidence="2" key="2">
    <citation type="journal article" date="2023" name="IMA Fungus">
        <title>Comparative genomic study of the Penicillium genus elucidates a diverse pangenome and 15 lateral gene transfer events.</title>
        <authorList>
            <person name="Petersen C."/>
            <person name="Sorensen T."/>
            <person name="Nielsen M.R."/>
            <person name="Sondergaard T.E."/>
            <person name="Sorensen J.L."/>
            <person name="Fitzpatrick D.A."/>
            <person name="Frisvad J.C."/>
            <person name="Nielsen K.L."/>
        </authorList>
    </citation>
    <scope>NUCLEOTIDE SEQUENCE</scope>
    <source>
        <strain evidence="2">IBT 3081</strain>
    </source>
</reference>
<dbReference type="SUPFAM" id="SSF50494">
    <property type="entry name" value="Trypsin-like serine proteases"/>
    <property type="match status" value="1"/>
</dbReference>
<gene>
    <name evidence="2" type="ORF">N7517_006546</name>
</gene>
<feature type="compositionally biased region" description="Basic and acidic residues" evidence="1">
    <location>
        <begin position="1"/>
        <end position="12"/>
    </location>
</feature>
<keyword evidence="3" id="KW-1185">Reference proteome</keyword>
<dbReference type="Proteomes" id="UP001147752">
    <property type="component" value="Unassembled WGS sequence"/>
</dbReference>
<organism evidence="2 3">
    <name type="scientific">Penicillium concentricum</name>
    <dbReference type="NCBI Taxonomy" id="293559"/>
    <lineage>
        <taxon>Eukaryota</taxon>
        <taxon>Fungi</taxon>
        <taxon>Dikarya</taxon>
        <taxon>Ascomycota</taxon>
        <taxon>Pezizomycotina</taxon>
        <taxon>Eurotiomycetes</taxon>
        <taxon>Eurotiomycetidae</taxon>
        <taxon>Eurotiales</taxon>
        <taxon>Aspergillaceae</taxon>
        <taxon>Penicillium</taxon>
    </lineage>
</organism>
<evidence type="ECO:0000313" key="2">
    <source>
        <dbReference type="EMBL" id="KAJ5374540.1"/>
    </source>
</evidence>